<accession>A0A226D8V5</accession>
<protein>
    <submittedName>
        <fullName evidence="1">Uncharacterized protein</fullName>
    </submittedName>
</protein>
<comment type="caution">
    <text evidence="1">The sequence shown here is derived from an EMBL/GenBank/DDBJ whole genome shotgun (WGS) entry which is preliminary data.</text>
</comment>
<reference evidence="1 2" key="1">
    <citation type="submission" date="2015-12" db="EMBL/GenBank/DDBJ databases">
        <title>The genome of Folsomia candida.</title>
        <authorList>
            <person name="Faddeeva A."/>
            <person name="Derks M.F."/>
            <person name="Anvar Y."/>
            <person name="Smit S."/>
            <person name="Van Straalen N."/>
            <person name="Roelofs D."/>
        </authorList>
    </citation>
    <scope>NUCLEOTIDE SEQUENCE [LARGE SCALE GENOMIC DNA]</scope>
    <source>
        <strain evidence="1 2">VU population</strain>
        <tissue evidence="1">Whole body</tissue>
    </source>
</reference>
<dbReference type="AlphaFoldDB" id="A0A226D8V5"/>
<evidence type="ECO:0000313" key="2">
    <source>
        <dbReference type="Proteomes" id="UP000198287"/>
    </source>
</evidence>
<organism evidence="1 2">
    <name type="scientific">Folsomia candida</name>
    <name type="common">Springtail</name>
    <dbReference type="NCBI Taxonomy" id="158441"/>
    <lineage>
        <taxon>Eukaryota</taxon>
        <taxon>Metazoa</taxon>
        <taxon>Ecdysozoa</taxon>
        <taxon>Arthropoda</taxon>
        <taxon>Hexapoda</taxon>
        <taxon>Collembola</taxon>
        <taxon>Entomobryomorpha</taxon>
        <taxon>Isotomoidea</taxon>
        <taxon>Isotomidae</taxon>
        <taxon>Proisotominae</taxon>
        <taxon>Folsomia</taxon>
    </lineage>
</organism>
<sequence>MQVAPQGDQPEYVGGYLDEVDGNAYGVDEQENIIKKETYLVLTNPLNCTLRWIWINAEPFQIPHTAVKVDDSQPTPDSSSYIGRAAIDSTYKAGSTPVGNSLLHVVRDGKVLKFSEFEVLTSEYPSLQVSLRKFDFTEIDLTAVEGNAKYELFGVDEITTKFSDRTEVTLEREGIIDEYFDLVEDIADSWAAVYGVELNMILWCGSPAMKTWIQMEDYEIPNVFGFRVERERKVRISAKFELASGENSAQCSFAVIHEDLEIPFKATAIFRSGGNGQNKISQEEISNLLRVTGRDESTFVNLPDGSVQATVTGRLNGRWVLRTYLQSDDPDDPNLSGYGPCDRHLIRGGP</sequence>
<evidence type="ECO:0000313" key="1">
    <source>
        <dbReference type="EMBL" id="OXA41318.1"/>
    </source>
</evidence>
<dbReference type="EMBL" id="LNIX01000030">
    <property type="protein sequence ID" value="OXA41318.1"/>
    <property type="molecule type" value="Genomic_DNA"/>
</dbReference>
<gene>
    <name evidence="1" type="ORF">Fcan01_23907</name>
</gene>
<name>A0A226D8V5_FOLCA</name>
<proteinExistence type="predicted"/>
<keyword evidence="2" id="KW-1185">Reference proteome</keyword>
<dbReference type="Proteomes" id="UP000198287">
    <property type="component" value="Unassembled WGS sequence"/>
</dbReference>